<feature type="binding site" evidence="3">
    <location>
        <position position="83"/>
    </location>
    <ligand>
        <name>Mg(2+)</name>
        <dbReference type="ChEBI" id="CHEBI:18420"/>
    </ligand>
</feature>
<dbReference type="PANTHER" id="PTHR38096:SF1">
    <property type="entry name" value="ENTEROBACTIN SYNTHASE COMPONENT D"/>
    <property type="match status" value="1"/>
</dbReference>
<evidence type="ECO:0000313" key="9">
    <source>
        <dbReference type="EMBL" id="MBH5336240.1"/>
    </source>
</evidence>
<keyword evidence="10" id="KW-1185">Reference proteome</keyword>
<feature type="compositionally biased region" description="Low complexity" evidence="4">
    <location>
        <begin position="160"/>
        <end position="181"/>
    </location>
</feature>
<dbReference type="GO" id="GO:0005886">
    <property type="term" value="C:plasma membrane"/>
    <property type="evidence" value="ECO:0007669"/>
    <property type="project" value="TreeGrafter"/>
</dbReference>
<dbReference type="EMBL" id="AB303063">
    <property type="protein sequence ID" value="BAF92600.1"/>
    <property type="molecule type" value="Genomic_DNA"/>
</dbReference>
<feature type="domain" description="4'-phosphopantetheinyl transferase" evidence="5">
    <location>
        <begin position="77"/>
        <end position="131"/>
    </location>
</feature>
<evidence type="ECO:0000256" key="4">
    <source>
        <dbReference type="SAM" id="MobiDB-lite"/>
    </source>
</evidence>
<dbReference type="EMBL" id="JACYXC010000001">
    <property type="protein sequence ID" value="MBH5336240.1"/>
    <property type="molecule type" value="Genomic_DNA"/>
</dbReference>
<dbReference type="InterPro" id="IPR008278">
    <property type="entry name" value="4-PPantetheinyl_Trfase_dom"/>
</dbReference>
<feature type="binding site" evidence="3">
    <location>
        <position position="81"/>
    </location>
    <ligand>
        <name>Mg(2+)</name>
        <dbReference type="ChEBI" id="CHEBI:18420"/>
    </ligand>
</feature>
<dbReference type="Pfam" id="PF17837">
    <property type="entry name" value="4PPT_N"/>
    <property type="match status" value="1"/>
</dbReference>
<evidence type="ECO:0000256" key="2">
    <source>
        <dbReference type="PIRSR" id="PIRSR603542-1"/>
    </source>
</evidence>
<feature type="region of interest" description="Disordered" evidence="4">
    <location>
        <begin position="144"/>
        <end position="181"/>
    </location>
</feature>
<dbReference type="GO" id="GO:0000287">
    <property type="term" value="F:magnesium ion binding"/>
    <property type="evidence" value="ECO:0007669"/>
    <property type="project" value="InterPro"/>
</dbReference>
<evidence type="ECO:0000256" key="3">
    <source>
        <dbReference type="PIRSR" id="PIRSR603542-2"/>
    </source>
</evidence>
<dbReference type="PANTHER" id="PTHR38096">
    <property type="entry name" value="ENTEROBACTIN SYNTHASE COMPONENT D"/>
    <property type="match status" value="1"/>
</dbReference>
<accession>A8R0K1</accession>
<dbReference type="AlphaFoldDB" id="A8R0K1"/>
<dbReference type="RefSeq" id="WP_197989677.1">
    <property type="nucleotide sequence ID" value="NZ_JACYXC010000001.1"/>
</dbReference>
<evidence type="ECO:0000259" key="5">
    <source>
        <dbReference type="Pfam" id="PF01648"/>
    </source>
</evidence>
<reference evidence="7" key="2">
    <citation type="submission" date="2008-10" db="EMBL/GenBank/DDBJ databases">
        <title>Deciphering pactamycin biosynthesis and engineered production of new pactamycin analogs.</title>
        <authorList>
            <person name="Ito T."/>
            <person name="Roongsawang N."/>
            <person name="Shirasaka N."/>
            <person name="Lu W."/>
            <person name="Flatt P."/>
            <person name="Kasanah N."/>
            <person name="Miranda C."/>
            <person name="Mahmud T."/>
        </authorList>
    </citation>
    <scope>NUCLEOTIDE SEQUENCE</scope>
    <source>
        <strain evidence="7">ATCC 27456</strain>
    </source>
</reference>
<feature type="binding site" evidence="2">
    <location>
        <position position="125"/>
    </location>
    <ligand>
        <name>CoA</name>
        <dbReference type="ChEBI" id="CHEBI:57287"/>
    </ligand>
</feature>
<dbReference type="Pfam" id="PF01648">
    <property type="entry name" value="ACPS"/>
    <property type="match status" value="1"/>
</dbReference>
<gene>
    <name evidence="8" type="primary">pctR</name>
    <name evidence="7" type="synonym">ptmP</name>
    <name evidence="9" type="ORF">IHE55_16200</name>
</gene>
<dbReference type="GO" id="GO:0009239">
    <property type="term" value="P:enterobactin biosynthetic process"/>
    <property type="evidence" value="ECO:0007669"/>
    <property type="project" value="InterPro"/>
</dbReference>
<feature type="binding site" evidence="2">
    <location>
        <position position="121"/>
    </location>
    <ligand>
        <name>CoA</name>
        <dbReference type="ChEBI" id="CHEBI:57287"/>
    </ligand>
</feature>
<organism evidence="8">
    <name type="scientific">Streptomyces pactum</name>
    <dbReference type="NCBI Taxonomy" id="68249"/>
    <lineage>
        <taxon>Bacteria</taxon>
        <taxon>Bacillati</taxon>
        <taxon>Actinomycetota</taxon>
        <taxon>Actinomycetes</taxon>
        <taxon>Kitasatosporales</taxon>
        <taxon>Streptomycetaceae</taxon>
        <taxon>Streptomyces</taxon>
    </lineage>
</organism>
<evidence type="ECO:0000313" key="10">
    <source>
        <dbReference type="Proteomes" id="UP000807371"/>
    </source>
</evidence>
<proteinExistence type="predicted"/>
<evidence type="ECO:0000313" key="8">
    <source>
        <dbReference type="EMBL" id="BAF92600.1"/>
    </source>
</evidence>
<reference evidence="8" key="1">
    <citation type="journal article" date="2007" name="J. Antibiot.">
        <title>Cloning of the pactamycin biosynthetic gene cluster and characterization of a crucial glycosyltransferase prior to a unique cyclopentane ring formation.</title>
        <authorList>
            <person name="Kudo F."/>
            <person name="Kasama Y."/>
            <person name="Hirayama T."/>
            <person name="Eguchi T."/>
        </authorList>
    </citation>
    <scope>NUCLEOTIDE SEQUENCE</scope>
    <source>
        <strain evidence="8">NBRC 13433</strain>
    </source>
</reference>
<evidence type="ECO:0000313" key="7">
    <source>
        <dbReference type="EMBL" id="ACJ24874.1"/>
    </source>
</evidence>
<dbReference type="InterPro" id="IPR041354">
    <property type="entry name" value="4PPT_N"/>
</dbReference>
<keyword evidence="3" id="KW-0460">Magnesium</keyword>
<dbReference type="PRINTS" id="PR01399">
    <property type="entry name" value="ENTSNTHTASED"/>
</dbReference>
<feature type="binding site" evidence="2">
    <location>
        <position position="81"/>
    </location>
    <ligand>
        <name>CoA</name>
        <dbReference type="ChEBI" id="CHEBI:57287"/>
    </ligand>
</feature>
<dbReference type="SUPFAM" id="SSF56214">
    <property type="entry name" value="4'-phosphopantetheinyl transferase"/>
    <property type="match status" value="1"/>
</dbReference>
<protein>
    <submittedName>
        <fullName evidence="8 9">Phosphopantetheinyl transferase</fullName>
    </submittedName>
</protein>
<dbReference type="SMR" id="A8R0K1"/>
<reference evidence="9 10" key="3">
    <citation type="submission" date="2020-09" db="EMBL/GenBank/DDBJ databases">
        <title>Biosynthesis of the nuclear factor of activated T cells inhibitor NFAT-133 and its congeners in Streptomyces pactum.</title>
        <authorList>
            <person name="Zhou W."/>
            <person name="Posri P."/>
            <person name="Abugrain M.E."/>
            <person name="Weisberg A.J."/>
            <person name="Chang J.H."/>
            <person name="Mahmud T."/>
        </authorList>
    </citation>
    <scope>NUCLEOTIDE SEQUENCE [LARGE SCALE GENOMIC DNA]</scope>
    <source>
        <strain evidence="9 10">ATCC 27456</strain>
    </source>
</reference>
<keyword evidence="3" id="KW-0479">Metal-binding</keyword>
<evidence type="ECO:0000259" key="6">
    <source>
        <dbReference type="Pfam" id="PF17837"/>
    </source>
</evidence>
<feature type="binding site" evidence="2">
    <location>
        <position position="23"/>
    </location>
    <ligand>
        <name>CoA</name>
        <dbReference type="ChEBI" id="CHEBI:57287"/>
    </ligand>
</feature>
<dbReference type="InterPro" id="IPR003542">
    <property type="entry name" value="Enbac_synth_compD-like"/>
</dbReference>
<keyword evidence="1 8" id="KW-0808">Transferase</keyword>
<dbReference type="EMBL" id="FJ392609">
    <property type="protein sequence ID" value="ACJ24874.1"/>
    <property type="molecule type" value="Genomic_DNA"/>
</dbReference>
<dbReference type="GO" id="GO:0009366">
    <property type="term" value="C:enterobactin synthetase complex"/>
    <property type="evidence" value="ECO:0007669"/>
    <property type="project" value="InterPro"/>
</dbReference>
<evidence type="ECO:0000256" key="1">
    <source>
        <dbReference type="ARBA" id="ARBA00022679"/>
    </source>
</evidence>
<feature type="binding site" evidence="2">
    <location>
        <begin position="59"/>
        <end position="60"/>
    </location>
    <ligand>
        <name>CoA</name>
        <dbReference type="ChEBI" id="CHEBI:57287"/>
    </ligand>
</feature>
<dbReference type="InterPro" id="IPR037143">
    <property type="entry name" value="4-PPantetheinyl_Trfase_dom_sf"/>
</dbReference>
<name>A8R0K1_9ACTN</name>
<feature type="domain" description="4'-phosphopantetheinyl transferase N-terminal" evidence="6">
    <location>
        <begin position="16"/>
        <end position="69"/>
    </location>
</feature>
<comment type="cofactor">
    <cofactor evidence="3">
        <name>Mg(2+)</name>
        <dbReference type="ChEBI" id="CHEBI:18420"/>
    </cofactor>
</comment>
<dbReference type="GO" id="GO:0008897">
    <property type="term" value="F:holo-[acyl-carrier-protein] synthase activity"/>
    <property type="evidence" value="ECO:0007669"/>
    <property type="project" value="InterPro"/>
</dbReference>
<sequence length="211" mass="22149">MILFATAAVAAPYGPREQHLAGRAAAADALRRAGSTRLTVGRRGDGAPCFPPGFTGSITHTRRLAVAVVCRAGEVRGIGVDLETDPVPGRLHRILLGEEERAALWTPADETTLRGLFVAKEAAFKAFSAGGERATRMFWRIRLERPDPGPEPPGAVCGTSDPASGASPSRGASTGSGTWLVARAGRERARVRVRTGRELAWAVAVLPAPAP</sequence>
<dbReference type="Proteomes" id="UP000807371">
    <property type="component" value="Unassembled WGS sequence"/>
</dbReference>